<evidence type="ECO:0000313" key="1">
    <source>
        <dbReference type="EMBL" id="KAK5694275.1"/>
    </source>
</evidence>
<dbReference type="InterPro" id="IPR032675">
    <property type="entry name" value="LRR_dom_sf"/>
</dbReference>
<reference evidence="1" key="1">
    <citation type="submission" date="2023-08" db="EMBL/GenBank/DDBJ databases">
        <title>Black Yeasts Isolated from many extreme environments.</title>
        <authorList>
            <person name="Coleine C."/>
            <person name="Stajich J.E."/>
            <person name="Selbmann L."/>
        </authorList>
    </citation>
    <scope>NUCLEOTIDE SEQUENCE</scope>
    <source>
        <strain evidence="1">CCFEE 5810</strain>
    </source>
</reference>
<dbReference type="EMBL" id="JAVRQU010000016">
    <property type="protein sequence ID" value="KAK5694275.1"/>
    <property type="molecule type" value="Genomic_DNA"/>
</dbReference>
<dbReference type="SUPFAM" id="SSF52047">
    <property type="entry name" value="RNI-like"/>
    <property type="match status" value="1"/>
</dbReference>
<dbReference type="Proteomes" id="UP001310594">
    <property type="component" value="Unassembled WGS sequence"/>
</dbReference>
<dbReference type="AlphaFoldDB" id="A0AAN7ZZK9"/>
<comment type="caution">
    <text evidence="1">The sequence shown here is derived from an EMBL/GenBank/DDBJ whole genome shotgun (WGS) entry which is preliminary data.</text>
</comment>
<evidence type="ECO:0008006" key="3">
    <source>
        <dbReference type="Google" id="ProtNLM"/>
    </source>
</evidence>
<gene>
    <name evidence="1" type="ORF">LTR97_009897</name>
</gene>
<proteinExistence type="predicted"/>
<name>A0AAN7ZZK9_9PEZI</name>
<organism evidence="1 2">
    <name type="scientific">Elasticomyces elasticus</name>
    <dbReference type="NCBI Taxonomy" id="574655"/>
    <lineage>
        <taxon>Eukaryota</taxon>
        <taxon>Fungi</taxon>
        <taxon>Dikarya</taxon>
        <taxon>Ascomycota</taxon>
        <taxon>Pezizomycotina</taxon>
        <taxon>Dothideomycetes</taxon>
        <taxon>Dothideomycetidae</taxon>
        <taxon>Mycosphaerellales</taxon>
        <taxon>Teratosphaeriaceae</taxon>
        <taxon>Elasticomyces</taxon>
    </lineage>
</organism>
<sequence>MSNTAGLLTTIKCYADTLITAARQEQSFRLFDLADELKIHIIDQLEGDLATLRALALSCRRLQSLSEPLLYKRRLLRSPPVVKHFLHGVGRRPQRATHIQRLDIRCEYRSVPSGFARLPALLEQTTELQDLTLESPYCNFGGGQGKTGRQFAQVQEDMFALFDRAASEGFTNPLPTTPFQRLRKVELHLTGGDGRYLTLGRYSKSLFKSPTLQELTVSCVQVRGDTFTLAEYEAVKHTTPLKRLTLIECDFTMLSIVGNTFEFLRKALSSQQKSLEELEYEVSPHDGPPFDHHSPSQDLCDFPKLHTVALKGSRCPAFEQAVWGGGRREGQPPIRVLRISWRKASMVIPQWFANDDGESFLTWIWSVVTGLPSLQHLHFTFRKTGMLKLPSARRQKITAFESELGKRGVVLWLYEEQRSHCFPPYLYGEVPGYNKLVYASDGRGFDAEYCLDAQAEESDEYMGVDPFD</sequence>
<accession>A0AAN7ZZK9</accession>
<dbReference type="Gene3D" id="3.80.10.10">
    <property type="entry name" value="Ribonuclease Inhibitor"/>
    <property type="match status" value="1"/>
</dbReference>
<protein>
    <recommendedName>
        <fullName evidence="3">F-box domain-containing protein</fullName>
    </recommendedName>
</protein>
<evidence type="ECO:0000313" key="2">
    <source>
        <dbReference type="Proteomes" id="UP001310594"/>
    </source>
</evidence>